<dbReference type="KEGG" id="vg:77944071"/>
<proteinExistence type="predicted"/>
<evidence type="ECO:0000313" key="1">
    <source>
        <dbReference type="EMBL" id="QZA70666.1"/>
    </source>
</evidence>
<gene>
    <name evidence="1" type="primary">191</name>
    <name evidence="1" type="ORF">AH04_191</name>
</gene>
<accession>A0AAE8BQE3</accession>
<organism evidence="1 2">
    <name type="scientific">Erwinia phage AH04</name>
    <dbReference type="NCBI Taxonomy" id="2869569"/>
    <lineage>
        <taxon>Viruses</taxon>
        <taxon>Duplodnaviria</taxon>
        <taxon>Heunggongvirae</taxon>
        <taxon>Uroviricota</taxon>
        <taxon>Caudoviricetes</taxon>
        <taxon>Chimalliviridae</taxon>
        <taxon>Meadowvirus</taxon>
        <taxon>Meadowvirus AH04</taxon>
    </lineage>
</organism>
<sequence length="115" mass="12367">MKHVVVLVIAVGMIGVGVFMDTPHALAENISGNHYVKGKILAVESCFNSKSKSDSNCLSVIESNGSKHTAMVIGDPQLGHTVYLECETNNGFTHCNKEWGTSVGERYLQGGEITQ</sequence>
<name>A0AAE8BQE3_9CAUD</name>
<evidence type="ECO:0000313" key="2">
    <source>
        <dbReference type="Proteomes" id="UP000827517"/>
    </source>
</evidence>
<reference evidence="1" key="1">
    <citation type="submission" date="2021-07" db="EMBL/GenBank/DDBJ databases">
        <authorList>
            <person name="Roth S.J."/>
            <person name="Krukonis G.P."/>
            <person name="Delesalle V.A."/>
        </authorList>
    </citation>
    <scope>NUCLEOTIDE SEQUENCE</scope>
</reference>
<dbReference type="RefSeq" id="YP_010667945.1">
    <property type="nucleotide sequence ID" value="NC_070952.1"/>
</dbReference>
<protein>
    <submittedName>
        <fullName evidence="1">Uncharacterized protein</fullName>
    </submittedName>
</protein>
<dbReference type="GeneID" id="77944071"/>
<dbReference type="EMBL" id="MZ501267">
    <property type="protein sequence ID" value="QZA70666.1"/>
    <property type="molecule type" value="Genomic_DNA"/>
</dbReference>
<keyword evidence="2" id="KW-1185">Reference proteome</keyword>
<dbReference type="Proteomes" id="UP000827517">
    <property type="component" value="Segment"/>
</dbReference>